<dbReference type="Gene3D" id="2.130.10.10">
    <property type="entry name" value="YVTN repeat-like/Quinoprotein amine dehydrogenase"/>
    <property type="match status" value="1"/>
</dbReference>
<evidence type="ECO:0000256" key="2">
    <source>
        <dbReference type="ARBA" id="ARBA00022737"/>
    </source>
</evidence>
<dbReference type="SUPFAM" id="SSF50978">
    <property type="entry name" value="WD40 repeat-like"/>
    <property type="match status" value="1"/>
</dbReference>
<dbReference type="PANTHER" id="PTHR44472">
    <property type="entry name" value="DDB1- AND CUL4-ASSOCIATED FACTOR 4-RELATED"/>
    <property type="match status" value="1"/>
</dbReference>
<evidence type="ECO:0000313" key="4">
    <source>
        <dbReference type="EMBL" id="KZN11699.1"/>
    </source>
</evidence>
<sequence>MEPSRIAVPSSSHLIEPEEDKAYEGLGITTVKLLHTRELCGNVTTSARGKCNFRDEYTNILASKPVIWKYSVRENISRALEQVEVIAHMPNGEFRTDLLISGDINGTLRITAVGSVYVLRLNDPLMLDGRFSNTSPNLLRIADINFRILDADCNSDGSRALFGTNKGVTIMDLETGVASRVCSCTRPGIRAVQLVSSEKIALCGLENGAIVSVDTRQPHKHAWFTPTLNLQSLIMHSKRGRLTSLKLYKQYFLASSEDGTMKLYDHRMVERGAVLSYRGDIGLNDNIQHAVDPSEKFVVSGGTDGKVGLWSVKSGELLFEERFMDSIPSQFCWGIKEDNGAKVGSIYNQHSNFGEAWIGGLHGLYLMRW</sequence>
<feature type="repeat" description="WD" evidence="3">
    <location>
        <begin position="290"/>
        <end position="320"/>
    </location>
</feature>
<protein>
    <submittedName>
        <fullName evidence="4">Uncharacterized protein</fullName>
    </submittedName>
</protein>
<dbReference type="Gramene" id="KZN11699">
    <property type="protein sequence ID" value="KZN11699"/>
    <property type="gene ID" value="DCAR_004355"/>
</dbReference>
<comment type="caution">
    <text evidence="4">The sequence shown here is derived from an EMBL/GenBank/DDBJ whole genome shotgun (WGS) entry which is preliminary data.</text>
</comment>
<reference evidence="4" key="1">
    <citation type="journal article" date="2016" name="Nat. Genet.">
        <title>A high-quality carrot genome assembly provides new insights into carotenoid accumulation and asterid genome evolution.</title>
        <authorList>
            <person name="Iorizzo M."/>
            <person name="Ellison S."/>
            <person name="Senalik D."/>
            <person name="Zeng P."/>
            <person name="Satapoomin P."/>
            <person name="Huang J."/>
            <person name="Bowman M."/>
            <person name="Iovene M."/>
            <person name="Sanseverino W."/>
            <person name="Cavagnaro P."/>
            <person name="Yildiz M."/>
            <person name="Macko-Podgorni A."/>
            <person name="Moranska E."/>
            <person name="Grzebelus E."/>
            <person name="Grzebelus D."/>
            <person name="Ashrafi H."/>
            <person name="Zheng Z."/>
            <person name="Cheng S."/>
            <person name="Spooner D."/>
            <person name="Van Deynze A."/>
            <person name="Simon P."/>
        </authorList>
    </citation>
    <scope>NUCLEOTIDE SEQUENCE [LARGE SCALE GENOMIC DNA]</scope>
    <source>
        <tissue evidence="4">Leaf</tissue>
    </source>
</reference>
<dbReference type="AlphaFoldDB" id="A0A166J133"/>
<dbReference type="EMBL" id="LNRQ01000001">
    <property type="protein sequence ID" value="KZN11699.1"/>
    <property type="molecule type" value="Genomic_DNA"/>
</dbReference>
<evidence type="ECO:0000256" key="3">
    <source>
        <dbReference type="PROSITE-ProRule" id="PRU00221"/>
    </source>
</evidence>
<proteinExistence type="predicted"/>
<keyword evidence="2" id="KW-0677">Repeat</keyword>
<dbReference type="Pfam" id="PF00400">
    <property type="entry name" value="WD40"/>
    <property type="match status" value="1"/>
</dbReference>
<dbReference type="STRING" id="79200.A0A166J133"/>
<dbReference type="InterPro" id="IPR001680">
    <property type="entry name" value="WD40_rpt"/>
</dbReference>
<gene>
    <name evidence="4" type="ORF">DCAR_004355</name>
</gene>
<dbReference type="PANTHER" id="PTHR44472:SF1">
    <property type="entry name" value="DDB1 AND CUL4 ASSOCIATED FACTOR 4"/>
    <property type="match status" value="1"/>
</dbReference>
<keyword evidence="1 3" id="KW-0853">WD repeat</keyword>
<dbReference type="PROSITE" id="PS50082">
    <property type="entry name" value="WD_REPEATS_2"/>
    <property type="match status" value="1"/>
</dbReference>
<evidence type="ECO:0000256" key="1">
    <source>
        <dbReference type="ARBA" id="ARBA00022574"/>
    </source>
</evidence>
<name>A0A166J133_DAUCS</name>
<dbReference type="InterPro" id="IPR036322">
    <property type="entry name" value="WD40_repeat_dom_sf"/>
</dbReference>
<dbReference type="InterPro" id="IPR015943">
    <property type="entry name" value="WD40/YVTN_repeat-like_dom_sf"/>
</dbReference>
<organism evidence="4">
    <name type="scientific">Daucus carota subsp. sativus</name>
    <name type="common">Carrot</name>
    <dbReference type="NCBI Taxonomy" id="79200"/>
    <lineage>
        <taxon>Eukaryota</taxon>
        <taxon>Viridiplantae</taxon>
        <taxon>Streptophyta</taxon>
        <taxon>Embryophyta</taxon>
        <taxon>Tracheophyta</taxon>
        <taxon>Spermatophyta</taxon>
        <taxon>Magnoliopsida</taxon>
        <taxon>eudicotyledons</taxon>
        <taxon>Gunneridae</taxon>
        <taxon>Pentapetalae</taxon>
        <taxon>asterids</taxon>
        <taxon>campanulids</taxon>
        <taxon>Apiales</taxon>
        <taxon>Apiaceae</taxon>
        <taxon>Apioideae</taxon>
        <taxon>Scandiceae</taxon>
        <taxon>Daucinae</taxon>
        <taxon>Daucus</taxon>
        <taxon>Daucus sect. Daucus</taxon>
    </lineage>
</organism>
<accession>A0A166J133</accession>
<dbReference type="InterPro" id="IPR052254">
    <property type="entry name" value="CUL4-DDB1_E3_ligase_receptor"/>
</dbReference>